<gene>
    <name evidence="3" type="ORF">BSK56_30310</name>
</gene>
<sequence length="439" mass="48129">MPQVKTILTSLLAVSLLSSGTTLTLQGMATDTAYAASSATSVKAAKDTSLPLKWSVATDGIGMYDKLPILNGILFYTANNTLYAKNIATGQVKWSYKNGGEPQILTNSSIFFIDNHEQLVKVSADTGKLLWKVKVSKRPIEVGAQARLINGKVYFSNESGGVAAYHPVTGKKIWENTNIPMYVGTIYGEYKGVLVVSSTVDNTRTQFYGLDLATGKKLWRTEGLYGYVGVQEGHLVLRKQVKEQYDAEATPVPGHLLTLVQLDPATGKISGQEDYQPLNDIDRMSNYYTSIQNSYIYTAAGNLDKDEYTLTRFTRGQSKETATKSYESYGRWLAGPTNGMAFFQKGTQITGVNLENDRVVTFDNPASKVELLQRVGKAVFTIYENGYLSINHADTGALFGIIKTGAGYHYFGNVTIERGIALIPTEHKLLAVALPKELQ</sequence>
<dbReference type="EMBL" id="MPTB01000060">
    <property type="protein sequence ID" value="OMD38540.1"/>
    <property type="molecule type" value="Genomic_DNA"/>
</dbReference>
<name>A0ABX3GVV6_PAEBO</name>
<dbReference type="InterPro" id="IPR018391">
    <property type="entry name" value="PQQ_b-propeller_rpt"/>
</dbReference>
<evidence type="ECO:0000313" key="4">
    <source>
        <dbReference type="Proteomes" id="UP000187412"/>
    </source>
</evidence>
<keyword evidence="4" id="KW-1185">Reference proteome</keyword>
<dbReference type="Gene3D" id="2.130.10.10">
    <property type="entry name" value="YVTN repeat-like/Quinoprotein amine dehydrogenase"/>
    <property type="match status" value="1"/>
</dbReference>
<feature type="domain" description="Pyrrolo-quinoline quinone repeat" evidence="2">
    <location>
        <begin position="118"/>
        <end position="273"/>
    </location>
</feature>
<reference evidence="3 4" key="1">
    <citation type="submission" date="2016-10" db="EMBL/GenBank/DDBJ databases">
        <title>Paenibacillus species isolates.</title>
        <authorList>
            <person name="Beno S.M."/>
        </authorList>
    </citation>
    <scope>NUCLEOTIDE SEQUENCE [LARGE SCALE GENOMIC DNA]</scope>
    <source>
        <strain evidence="3 4">FSL H7-0744</strain>
    </source>
</reference>
<dbReference type="RefSeq" id="WP_076114117.1">
    <property type="nucleotide sequence ID" value="NZ_MPTB01000060.1"/>
</dbReference>
<dbReference type="InterPro" id="IPR015943">
    <property type="entry name" value="WD40/YVTN_repeat-like_dom_sf"/>
</dbReference>
<feature type="signal peptide" evidence="1">
    <location>
        <begin position="1"/>
        <end position="24"/>
    </location>
</feature>
<protein>
    <recommendedName>
        <fullName evidence="2">Pyrrolo-quinoline quinone repeat domain-containing protein</fullName>
    </recommendedName>
</protein>
<organism evidence="3 4">
    <name type="scientific">Paenibacillus borealis</name>
    <dbReference type="NCBI Taxonomy" id="160799"/>
    <lineage>
        <taxon>Bacteria</taxon>
        <taxon>Bacillati</taxon>
        <taxon>Bacillota</taxon>
        <taxon>Bacilli</taxon>
        <taxon>Bacillales</taxon>
        <taxon>Paenibacillaceae</taxon>
        <taxon>Paenibacillus</taxon>
    </lineage>
</organism>
<comment type="caution">
    <text evidence="3">The sequence shown here is derived from an EMBL/GenBank/DDBJ whole genome shotgun (WGS) entry which is preliminary data.</text>
</comment>
<dbReference type="Proteomes" id="UP000187412">
    <property type="component" value="Unassembled WGS sequence"/>
</dbReference>
<evidence type="ECO:0000259" key="2">
    <source>
        <dbReference type="Pfam" id="PF13360"/>
    </source>
</evidence>
<dbReference type="InterPro" id="IPR011047">
    <property type="entry name" value="Quinoprotein_ADH-like_sf"/>
</dbReference>
<evidence type="ECO:0000256" key="1">
    <source>
        <dbReference type="SAM" id="SignalP"/>
    </source>
</evidence>
<dbReference type="PANTHER" id="PTHR34512:SF30">
    <property type="entry name" value="OUTER MEMBRANE PROTEIN ASSEMBLY FACTOR BAMB"/>
    <property type="match status" value="1"/>
</dbReference>
<accession>A0ABX3GVV6</accession>
<proteinExistence type="predicted"/>
<dbReference type="SUPFAM" id="SSF50998">
    <property type="entry name" value="Quinoprotein alcohol dehydrogenase-like"/>
    <property type="match status" value="1"/>
</dbReference>
<dbReference type="SMART" id="SM00564">
    <property type="entry name" value="PQQ"/>
    <property type="match status" value="4"/>
</dbReference>
<dbReference type="Pfam" id="PF13360">
    <property type="entry name" value="PQQ_2"/>
    <property type="match status" value="1"/>
</dbReference>
<keyword evidence="1" id="KW-0732">Signal</keyword>
<dbReference type="InterPro" id="IPR002372">
    <property type="entry name" value="PQQ_rpt_dom"/>
</dbReference>
<dbReference type="PANTHER" id="PTHR34512">
    <property type="entry name" value="CELL SURFACE PROTEIN"/>
    <property type="match status" value="1"/>
</dbReference>
<evidence type="ECO:0000313" key="3">
    <source>
        <dbReference type="EMBL" id="OMD38540.1"/>
    </source>
</evidence>
<feature type="chain" id="PRO_5045146817" description="Pyrrolo-quinoline quinone repeat domain-containing protein" evidence="1">
    <location>
        <begin position="25"/>
        <end position="439"/>
    </location>
</feature>